<dbReference type="GO" id="GO:0009003">
    <property type="term" value="F:signal peptidase activity"/>
    <property type="evidence" value="ECO:0007669"/>
    <property type="project" value="UniProtKB-EC"/>
</dbReference>
<dbReference type="Proteomes" id="UP000325957">
    <property type="component" value="Unassembled WGS sequence"/>
</dbReference>
<reference evidence="6 7" key="1">
    <citation type="submission" date="2019-05" db="EMBL/GenBank/DDBJ databases">
        <title>Kocuria coralli sp. nov., a novel actinobacterium isolated from coral reef seawater.</title>
        <authorList>
            <person name="Li J."/>
        </authorList>
    </citation>
    <scope>NUCLEOTIDE SEQUENCE [LARGE SCALE GENOMIC DNA]</scope>
    <source>
        <strain evidence="6 7">SCSIO 13007</strain>
    </source>
</reference>
<dbReference type="PRINTS" id="PR00727">
    <property type="entry name" value="LEADERPTASE"/>
</dbReference>
<dbReference type="InterPro" id="IPR019533">
    <property type="entry name" value="Peptidase_S26"/>
</dbReference>
<evidence type="ECO:0000313" key="6">
    <source>
        <dbReference type="EMBL" id="KAA9395731.1"/>
    </source>
</evidence>
<dbReference type="GO" id="GO:0005886">
    <property type="term" value="C:plasma membrane"/>
    <property type="evidence" value="ECO:0007669"/>
    <property type="project" value="UniProtKB-SubCell"/>
</dbReference>
<dbReference type="OrthoDB" id="9815782at2"/>
<organism evidence="6 7">
    <name type="scientific">Kocuria coralli</name>
    <dbReference type="NCBI Taxonomy" id="1461025"/>
    <lineage>
        <taxon>Bacteria</taxon>
        <taxon>Bacillati</taxon>
        <taxon>Actinomycetota</taxon>
        <taxon>Actinomycetes</taxon>
        <taxon>Micrococcales</taxon>
        <taxon>Micrococcaceae</taxon>
        <taxon>Kocuria</taxon>
    </lineage>
</organism>
<keyword evidence="3" id="KW-0472">Membrane</keyword>
<protein>
    <recommendedName>
        <fullName evidence="3">Signal peptidase I</fullName>
        <ecNumber evidence="3">3.4.21.89</ecNumber>
    </recommendedName>
</protein>
<dbReference type="RefSeq" id="WP_158032536.1">
    <property type="nucleotide sequence ID" value="NZ_ML708610.1"/>
</dbReference>
<comment type="catalytic activity">
    <reaction evidence="3">
        <text>Cleavage of hydrophobic, N-terminal signal or leader sequences from secreted and periplasmic proteins.</text>
        <dbReference type="EC" id="3.4.21.89"/>
    </reaction>
</comment>
<keyword evidence="3" id="KW-1133">Transmembrane helix</keyword>
<dbReference type="GO" id="GO:0006465">
    <property type="term" value="P:signal peptide processing"/>
    <property type="evidence" value="ECO:0007669"/>
    <property type="project" value="InterPro"/>
</dbReference>
<name>A0A5J5L442_9MICC</name>
<dbReference type="EMBL" id="SZWF01000001">
    <property type="protein sequence ID" value="KAA9395731.1"/>
    <property type="molecule type" value="Genomic_DNA"/>
</dbReference>
<proteinExistence type="inferred from homology"/>
<dbReference type="InterPro" id="IPR000223">
    <property type="entry name" value="Pept_S26A_signal_pept_1"/>
</dbReference>
<evidence type="ECO:0000256" key="4">
    <source>
        <dbReference type="SAM" id="MobiDB-lite"/>
    </source>
</evidence>
<dbReference type="NCBIfam" id="TIGR02227">
    <property type="entry name" value="sigpep_I_bact"/>
    <property type="match status" value="1"/>
</dbReference>
<dbReference type="EC" id="3.4.21.89" evidence="3"/>
<dbReference type="SUPFAM" id="SSF51306">
    <property type="entry name" value="LexA/Signal peptidase"/>
    <property type="match status" value="1"/>
</dbReference>
<comment type="caution">
    <text evidence="6">The sequence shown here is derived from an EMBL/GenBank/DDBJ whole genome shotgun (WGS) entry which is preliminary data.</text>
</comment>
<comment type="subcellular location">
    <subcellularLocation>
        <location evidence="1">Cell membrane</location>
        <topology evidence="1">Single-pass type II membrane protein</topology>
    </subcellularLocation>
    <subcellularLocation>
        <location evidence="3">Membrane</location>
        <topology evidence="3">Single-pass type II membrane protein</topology>
    </subcellularLocation>
</comment>
<evidence type="ECO:0000313" key="7">
    <source>
        <dbReference type="Proteomes" id="UP000325957"/>
    </source>
</evidence>
<evidence type="ECO:0000259" key="5">
    <source>
        <dbReference type="Pfam" id="PF10502"/>
    </source>
</evidence>
<gene>
    <name evidence="6" type="primary">lepB</name>
    <name evidence="6" type="ORF">FCK90_01665</name>
</gene>
<comment type="similarity">
    <text evidence="2 3">Belongs to the peptidase S26 family.</text>
</comment>
<keyword evidence="3" id="KW-0812">Transmembrane</keyword>
<keyword evidence="3" id="KW-0645">Protease</keyword>
<dbReference type="PANTHER" id="PTHR43390:SF1">
    <property type="entry name" value="CHLOROPLAST PROCESSING PEPTIDASE"/>
    <property type="match status" value="1"/>
</dbReference>
<feature type="transmembrane region" description="Helical" evidence="3">
    <location>
        <begin position="112"/>
        <end position="131"/>
    </location>
</feature>
<evidence type="ECO:0000256" key="3">
    <source>
        <dbReference type="RuleBase" id="RU362042"/>
    </source>
</evidence>
<dbReference type="CDD" id="cd06530">
    <property type="entry name" value="S26_SPase_I"/>
    <property type="match status" value="1"/>
</dbReference>
<dbReference type="InterPro" id="IPR036286">
    <property type="entry name" value="LexA/Signal_pep-like_sf"/>
</dbReference>
<feature type="region of interest" description="Disordered" evidence="4">
    <location>
        <begin position="1"/>
        <end position="102"/>
    </location>
</feature>
<sequence>MTQGRFDPGDFGWGRARHRDGSGWSGAPASRDQNGLDDAVGDPAGFPDEAEGSRSATGRGTWVADRWEDLGEAPATRNDGVPMYRRRSGRRARDSSPPPRDRGRFVTVLRELAVVVVWALLIAFVAKHVLVRGFAIPSNAMEPTFQTGDRVFVNVLETTLQENSRGDVIVFNDSRGWLPPPDEPQSVGEWISDGLAFLGVTVDDSDNNVIKRIIGVGGDRVTCCDSRGRVLVNEVPLDETGAYLAADEDPSDIAFDVIVPDDHYLVLGDRRSSSGDSRYYLPHSDHAYISRDDVVGTAFAVVWPFDRMGLLQDQSAVFDRVPDAPAAEDER</sequence>
<evidence type="ECO:0000256" key="1">
    <source>
        <dbReference type="ARBA" id="ARBA00004401"/>
    </source>
</evidence>
<keyword evidence="3 6" id="KW-0378">Hydrolase</keyword>
<dbReference type="GO" id="GO:0004252">
    <property type="term" value="F:serine-type endopeptidase activity"/>
    <property type="evidence" value="ECO:0007669"/>
    <property type="project" value="InterPro"/>
</dbReference>
<feature type="domain" description="Peptidase S26" evidence="5">
    <location>
        <begin position="110"/>
        <end position="303"/>
    </location>
</feature>
<dbReference type="Pfam" id="PF10502">
    <property type="entry name" value="Peptidase_S26"/>
    <property type="match status" value="1"/>
</dbReference>
<evidence type="ECO:0000256" key="2">
    <source>
        <dbReference type="ARBA" id="ARBA00009370"/>
    </source>
</evidence>
<dbReference type="AlphaFoldDB" id="A0A5J5L442"/>
<dbReference type="PANTHER" id="PTHR43390">
    <property type="entry name" value="SIGNAL PEPTIDASE I"/>
    <property type="match status" value="1"/>
</dbReference>
<feature type="compositionally biased region" description="Basic and acidic residues" evidence="4">
    <location>
        <begin position="91"/>
        <end position="102"/>
    </location>
</feature>
<accession>A0A5J5L442</accession>
<dbReference type="Gene3D" id="2.10.109.10">
    <property type="entry name" value="Umud Fragment, subunit A"/>
    <property type="match status" value="1"/>
</dbReference>
<keyword evidence="7" id="KW-1185">Reference proteome</keyword>